<sequence>MSSDSLEKLRAALGGEVQANQSAVDAFDERAATILGVNRTDMRCLEHLLDTGDAAPTELGALLGLTTGSVTAMLDRLEKLGYLTRNADPADRRRVVVRATDLVRDRAMALYMPMVEEGDRLMLGYSAEELELIIGFLRVTRGVYERQLDRVRAIEPYVKRKR</sequence>
<organism evidence="2 3">
    <name type="scientific">Phytomonospora endophytica</name>
    <dbReference type="NCBI Taxonomy" id="714109"/>
    <lineage>
        <taxon>Bacteria</taxon>
        <taxon>Bacillati</taxon>
        <taxon>Actinomycetota</taxon>
        <taxon>Actinomycetes</taxon>
        <taxon>Micromonosporales</taxon>
        <taxon>Micromonosporaceae</taxon>
        <taxon>Phytomonospora</taxon>
    </lineage>
</organism>
<dbReference type="GO" id="GO:0003677">
    <property type="term" value="F:DNA binding"/>
    <property type="evidence" value="ECO:0007669"/>
    <property type="project" value="UniProtKB-KW"/>
</dbReference>
<evidence type="ECO:0000259" key="1">
    <source>
        <dbReference type="PROSITE" id="PS50995"/>
    </source>
</evidence>
<dbReference type="InterPro" id="IPR039422">
    <property type="entry name" value="MarR/SlyA-like"/>
</dbReference>
<evidence type="ECO:0000313" key="2">
    <source>
        <dbReference type="EMBL" id="MBB6039737.1"/>
    </source>
</evidence>
<dbReference type="SMART" id="SM00347">
    <property type="entry name" value="HTH_MARR"/>
    <property type="match status" value="1"/>
</dbReference>
<gene>
    <name evidence="2" type="ORF">HNR73_007635</name>
</gene>
<keyword evidence="3" id="KW-1185">Reference proteome</keyword>
<dbReference type="InterPro" id="IPR036390">
    <property type="entry name" value="WH_DNA-bd_sf"/>
</dbReference>
<dbReference type="AlphaFoldDB" id="A0A841G262"/>
<keyword evidence="2" id="KW-0238">DNA-binding</keyword>
<dbReference type="InterPro" id="IPR036388">
    <property type="entry name" value="WH-like_DNA-bd_sf"/>
</dbReference>
<dbReference type="InterPro" id="IPR000835">
    <property type="entry name" value="HTH_MarR-typ"/>
</dbReference>
<dbReference type="RefSeq" id="WP_184792823.1">
    <property type="nucleotide sequence ID" value="NZ_BONT01000101.1"/>
</dbReference>
<dbReference type="PANTHER" id="PTHR33164:SF106">
    <property type="entry name" value="TRANSCRIPTIONAL REGULATORY PROTEIN"/>
    <property type="match status" value="1"/>
</dbReference>
<feature type="domain" description="HTH marR-type" evidence="1">
    <location>
        <begin position="1"/>
        <end position="142"/>
    </location>
</feature>
<dbReference type="PRINTS" id="PR00598">
    <property type="entry name" value="HTHMARR"/>
</dbReference>
<dbReference type="Proteomes" id="UP000548476">
    <property type="component" value="Unassembled WGS sequence"/>
</dbReference>
<dbReference type="Pfam" id="PF12802">
    <property type="entry name" value="MarR_2"/>
    <property type="match status" value="1"/>
</dbReference>
<accession>A0A841G262</accession>
<dbReference type="PROSITE" id="PS50995">
    <property type="entry name" value="HTH_MARR_2"/>
    <property type="match status" value="1"/>
</dbReference>
<dbReference type="Gene3D" id="1.10.10.10">
    <property type="entry name" value="Winged helix-like DNA-binding domain superfamily/Winged helix DNA-binding domain"/>
    <property type="match status" value="1"/>
</dbReference>
<reference evidence="2 3" key="1">
    <citation type="submission" date="2020-08" db="EMBL/GenBank/DDBJ databases">
        <title>Genomic Encyclopedia of Type Strains, Phase IV (KMG-IV): sequencing the most valuable type-strain genomes for metagenomic binning, comparative biology and taxonomic classification.</title>
        <authorList>
            <person name="Goeker M."/>
        </authorList>
    </citation>
    <scope>NUCLEOTIDE SEQUENCE [LARGE SCALE GENOMIC DNA]</scope>
    <source>
        <strain evidence="2 3">YIM 65646</strain>
    </source>
</reference>
<dbReference type="PANTHER" id="PTHR33164">
    <property type="entry name" value="TRANSCRIPTIONAL REGULATOR, MARR FAMILY"/>
    <property type="match status" value="1"/>
</dbReference>
<dbReference type="GO" id="GO:0003700">
    <property type="term" value="F:DNA-binding transcription factor activity"/>
    <property type="evidence" value="ECO:0007669"/>
    <property type="project" value="InterPro"/>
</dbReference>
<dbReference type="GO" id="GO:0006950">
    <property type="term" value="P:response to stress"/>
    <property type="evidence" value="ECO:0007669"/>
    <property type="project" value="TreeGrafter"/>
</dbReference>
<proteinExistence type="predicted"/>
<comment type="caution">
    <text evidence="2">The sequence shown here is derived from an EMBL/GenBank/DDBJ whole genome shotgun (WGS) entry which is preliminary data.</text>
</comment>
<protein>
    <submittedName>
        <fullName evidence="2">DNA-binding MarR family transcriptional regulator</fullName>
    </submittedName>
</protein>
<name>A0A841G262_9ACTN</name>
<dbReference type="SUPFAM" id="SSF46785">
    <property type="entry name" value="Winged helix' DNA-binding domain"/>
    <property type="match status" value="1"/>
</dbReference>
<evidence type="ECO:0000313" key="3">
    <source>
        <dbReference type="Proteomes" id="UP000548476"/>
    </source>
</evidence>
<dbReference type="EMBL" id="JACHGT010000025">
    <property type="protein sequence ID" value="MBB6039737.1"/>
    <property type="molecule type" value="Genomic_DNA"/>
</dbReference>